<evidence type="ECO:0000256" key="2">
    <source>
        <dbReference type="ARBA" id="ARBA00022737"/>
    </source>
</evidence>
<organism evidence="6 7">
    <name type="scientific">Hibiscus sabdariffa</name>
    <name type="common">roselle</name>
    <dbReference type="NCBI Taxonomy" id="183260"/>
    <lineage>
        <taxon>Eukaryota</taxon>
        <taxon>Viridiplantae</taxon>
        <taxon>Streptophyta</taxon>
        <taxon>Embryophyta</taxon>
        <taxon>Tracheophyta</taxon>
        <taxon>Spermatophyta</taxon>
        <taxon>Magnoliopsida</taxon>
        <taxon>eudicotyledons</taxon>
        <taxon>Gunneridae</taxon>
        <taxon>Pentapetalae</taxon>
        <taxon>rosids</taxon>
        <taxon>malvids</taxon>
        <taxon>Malvales</taxon>
        <taxon>Malvaceae</taxon>
        <taxon>Malvoideae</taxon>
        <taxon>Hibiscus</taxon>
    </lineage>
</organism>
<dbReference type="InterPro" id="IPR002219">
    <property type="entry name" value="PKC_DAG/PE"/>
</dbReference>
<evidence type="ECO:0000313" key="6">
    <source>
        <dbReference type="EMBL" id="KAK8548693.1"/>
    </source>
</evidence>
<dbReference type="InterPro" id="IPR004146">
    <property type="entry name" value="DC1"/>
</dbReference>
<dbReference type="InterPro" id="IPR019786">
    <property type="entry name" value="Zinc_finger_PHD-type_CS"/>
</dbReference>
<protein>
    <recommendedName>
        <fullName evidence="5">Phorbol-ester/DAG-type domain-containing protein</fullName>
    </recommendedName>
</protein>
<keyword evidence="4" id="KW-0862">Zinc</keyword>
<reference evidence="6 7" key="1">
    <citation type="journal article" date="2024" name="G3 (Bethesda)">
        <title>Genome assembly of Hibiscus sabdariffa L. provides insights into metabolisms of medicinal natural products.</title>
        <authorList>
            <person name="Kim T."/>
        </authorList>
    </citation>
    <scope>NUCLEOTIDE SEQUENCE [LARGE SCALE GENOMIC DNA]</scope>
    <source>
        <strain evidence="6">TK-2024</strain>
        <tissue evidence="6">Old leaves</tissue>
    </source>
</reference>
<dbReference type="SMART" id="SM00249">
    <property type="entry name" value="PHD"/>
    <property type="match status" value="3"/>
</dbReference>
<keyword evidence="1" id="KW-0479">Metal-binding</keyword>
<dbReference type="PROSITE" id="PS50081">
    <property type="entry name" value="ZF_DAG_PE_2"/>
    <property type="match status" value="2"/>
</dbReference>
<dbReference type="Proteomes" id="UP001472677">
    <property type="component" value="Unassembled WGS sequence"/>
</dbReference>
<dbReference type="InterPro" id="IPR001965">
    <property type="entry name" value="Znf_PHD"/>
</dbReference>
<keyword evidence="7" id="KW-1185">Reference proteome</keyword>
<evidence type="ECO:0000259" key="5">
    <source>
        <dbReference type="PROSITE" id="PS50081"/>
    </source>
</evidence>
<feature type="domain" description="Phorbol-ester/DAG-type" evidence="5">
    <location>
        <begin position="9"/>
        <end position="57"/>
    </location>
</feature>
<evidence type="ECO:0000256" key="3">
    <source>
        <dbReference type="ARBA" id="ARBA00022771"/>
    </source>
</evidence>
<accession>A0ABR2DXX4</accession>
<feature type="domain" description="Phorbol-ester/DAG-type" evidence="5">
    <location>
        <begin position="263"/>
        <end position="314"/>
    </location>
</feature>
<evidence type="ECO:0000313" key="7">
    <source>
        <dbReference type="Proteomes" id="UP001472677"/>
    </source>
</evidence>
<dbReference type="PANTHER" id="PTHR46288:SF27">
    <property type="entry name" value="CYSTEINE_HISTIDINE-RICH C1 DOMAIN FAMILY PROTEIN"/>
    <property type="match status" value="1"/>
</dbReference>
<evidence type="ECO:0000256" key="1">
    <source>
        <dbReference type="ARBA" id="ARBA00022723"/>
    </source>
</evidence>
<dbReference type="Pfam" id="PF03107">
    <property type="entry name" value="C1_2"/>
    <property type="match status" value="4"/>
</dbReference>
<gene>
    <name evidence="6" type="ORF">V6N12_061601</name>
</gene>
<dbReference type="EMBL" id="JBBPBM010000021">
    <property type="protein sequence ID" value="KAK8548693.1"/>
    <property type="molecule type" value="Genomic_DNA"/>
</dbReference>
<dbReference type="Gene3D" id="3.30.60.20">
    <property type="match status" value="1"/>
</dbReference>
<keyword evidence="3" id="KW-0863">Zinc-finger</keyword>
<dbReference type="PROSITE" id="PS01359">
    <property type="entry name" value="ZF_PHD_1"/>
    <property type="match status" value="1"/>
</dbReference>
<keyword evidence="2" id="KW-0677">Repeat</keyword>
<evidence type="ECO:0000256" key="4">
    <source>
        <dbReference type="ARBA" id="ARBA00022833"/>
    </source>
</evidence>
<sequence>MSLKPFLHQHHLLYDEYEKQEAWCDECNLHIDGWAFSCDICKFWLHHSCAVQQLPPEISHSLHSQHPLQLVFKKDYYSSSHFFCNGCSGLTRRCLYRCRDCNFNLDLICASSTMITTSHIPKTIRHFCHSDHSLIGFKYRKVSKYHYTCFWCHKLLSGVSYGCFNFGCSTKSFVHETCLMNMPNIISKHHFHQSHQLQLAYGYISRRSKGSIPCNSLFQIKEESTCSLVSEKHSIRKVKEGEEIKERNANWSTHFEIEYCGQGHPLIFYEAIEKIKKSAICSVCRVEISDEAYACKSCRFYIHKTCNRFSSEMTHPLHPQHSLKLALHDSIFTCKGCRGINGGFAYICYACDFALDVKCATSWVPKTETQRLKDMETQSKLCIFNQHHKLDYANYVVNVRNFLSCMFCTLGLSGWTYRCLECRYSLHESCVGISREMQIQFHPLHRLLLLLYPTQSCSVCKYPFYNLQNSISYSCVQCGLYLHVHCANSLKHVLKSKSHIHDLYYFGSNYTSYCNAEKECGECKREIFNIPFCFCMECDVKLHIEHVLPSSLKSKYHIHPLTLEIGLKEDGSGEYYCDICEQEVDLITLTDHAYNCTECRVPFIAHLSCVLNSVEETAASSNLAMEPCPSTS</sequence>
<name>A0ABR2DXX4_9ROSI</name>
<comment type="caution">
    <text evidence="6">The sequence shown here is derived from an EMBL/GenBank/DDBJ whole genome shotgun (WGS) entry which is preliminary data.</text>
</comment>
<dbReference type="PANTHER" id="PTHR46288">
    <property type="entry name" value="PHORBOL-ESTER/DAG-TYPE DOMAIN-CONTAINING PROTEIN"/>
    <property type="match status" value="1"/>
</dbReference>
<dbReference type="SUPFAM" id="SSF57889">
    <property type="entry name" value="Cysteine-rich domain"/>
    <property type="match status" value="6"/>
</dbReference>
<proteinExistence type="predicted"/>
<dbReference type="InterPro" id="IPR046349">
    <property type="entry name" value="C1-like_sf"/>
</dbReference>